<evidence type="ECO:0000259" key="2">
    <source>
        <dbReference type="Pfam" id="PF13476"/>
    </source>
</evidence>
<keyword evidence="1" id="KW-0175">Coiled coil</keyword>
<feature type="coiled-coil region" evidence="1">
    <location>
        <begin position="722"/>
        <end position="777"/>
    </location>
</feature>
<dbReference type="Pfam" id="PF13476">
    <property type="entry name" value="AAA_23"/>
    <property type="match status" value="1"/>
</dbReference>
<feature type="coiled-coil region" evidence="1">
    <location>
        <begin position="311"/>
        <end position="343"/>
    </location>
</feature>
<sequence>MKLISVTLTNLASITQATIDFEQTPLQQSGLFAITGDTGAGKSTLLDAICLALYAKTARLKNDLKNTVAFNGDEIKLNDPRNLLRRGCAQGSAEVLFIGQDNQRYKACWKVARARNKVDGRLKVAEHEIYALADETLIAQKSAAVKCTEQLIGLNFEQFTRAVLLAQHEFSAFLKASSDERAQLLECLTGTDKFSRIGQTIFELHKNKKVELAQLRLSLEAYSLLSDEELNEITIQNKQHHAALEEYKQQQKHIEQQKNWLQTGQAIQSKVQDHTTQLNHVAEQLSTQSAEFELAQLATVVAQISDNRAQAKQLILQHKECTLEHAQLNKEDLTEEIRKKEAQQRDFIAIESQAKATFEQQQPSIIQVRTLDTNRTANKTLLDNAQREVETIQGTLDKTGAEQQALQKNLSDDNAKATQLRDTLNSDPQGMAALPHWQHLSALLLKLEQLATQRTTLSDERQAATQQVTQLAELCAPLTLQVDKQQQHSLQIETQLNALKQEIAQLDYEAIQQRRFALQSGLACKESLRNVDTELTQLQVELDKTRHQQHSLTLQLKDTEQQTELAKQRVALTQDNYSQVQLRASENISALRSALQPGKECVVCGATAHPYGVEHIDEHWQNLLDDFKVQKAQAEQALQQAQTRYTEHLSTLEAANVQLQVTLQQQAQLELKSQQLNTQLNELGEVATLSDEQCHSQITSLQAQLTQYSALSAQQQDTWQQFQHAQTALQAVQTELKNTEQALQQHQHTTQHCNHQLTQLNQDIYDIEQQAQQLFNDEDWWSLFSEQNHQARLSLTVRIEQLQHVEHSLNLLTTSQQNTHNALDVILAQHAEQTQQGVNAQHRVDTLAASALQLDQARALLLPLEQTPEQWQQALQLAVDNAQQQVVEIKSVLATLTHALQEKTLKQANLQRQLSQIDQQTETVEQRFVQWLSQQQQVFPQLDAELIDSILSQDQTHFLALHAQHKQLTTQHDQIQATLAHLQAEYTQHQAHAMTVRSVTELNASLDRLNQQQQATQTLWLECNTLLTQHERNVAQLQEKQTQLSALQADYEHWHLLDKLLGDATGKKLRNIAQTQTLKILLQYANQHLQSLSKRYKLTVIGHSLDIAIIDKDMADEQRSVNTLSGGESFLVSLALALGLASLSSNKVHIGSLFIDEGFGTLDPETLSVALDALDSLQAQGRKVGVISHVSEMTERVATQIQVKKQPGGYSSLTVKG</sequence>
<dbReference type="AlphaFoldDB" id="A0A5S3VAE9"/>
<dbReference type="SUPFAM" id="SSF52540">
    <property type="entry name" value="P-loop containing nucleoside triphosphate hydrolases"/>
    <property type="match status" value="1"/>
</dbReference>
<feature type="domain" description="Rad50/SbcC-type AAA" evidence="2">
    <location>
        <begin position="5"/>
        <end position="258"/>
    </location>
</feature>
<dbReference type="GO" id="GO:0006302">
    <property type="term" value="P:double-strand break repair"/>
    <property type="evidence" value="ECO:0007669"/>
    <property type="project" value="InterPro"/>
</dbReference>
<dbReference type="InterPro" id="IPR038729">
    <property type="entry name" value="Rad50/SbcC_AAA"/>
</dbReference>
<keyword evidence="3" id="KW-0269">Exonuclease</keyword>
<proteinExistence type="predicted"/>
<dbReference type="Pfam" id="PF13558">
    <property type="entry name" value="SbcC_Walker_B"/>
    <property type="match status" value="1"/>
</dbReference>
<dbReference type="RefSeq" id="WP_138591368.1">
    <property type="nucleotide sequence ID" value="NZ_PNBX01000029.1"/>
</dbReference>
<dbReference type="GO" id="GO:0016887">
    <property type="term" value="F:ATP hydrolysis activity"/>
    <property type="evidence" value="ECO:0007669"/>
    <property type="project" value="InterPro"/>
</dbReference>
<dbReference type="PANTHER" id="PTHR32114:SF2">
    <property type="entry name" value="ABC TRANSPORTER ABCH.3"/>
    <property type="match status" value="1"/>
</dbReference>
<dbReference type="GO" id="GO:0004527">
    <property type="term" value="F:exonuclease activity"/>
    <property type="evidence" value="ECO:0007669"/>
    <property type="project" value="UniProtKB-KW"/>
</dbReference>
<reference evidence="4" key="2">
    <citation type="submission" date="2019-06" db="EMBL/GenBank/DDBJ databases">
        <title>Co-occurence of chitin degradation, pigmentation and bioactivity in marine Pseudoalteromonas.</title>
        <authorList>
            <person name="Sonnenschein E.C."/>
            <person name="Bech P.K."/>
        </authorList>
    </citation>
    <scope>NUCLEOTIDE SEQUENCE [LARGE SCALE GENOMIC DNA]</scope>
    <source>
        <strain evidence="4">S3790</strain>
    </source>
</reference>
<evidence type="ECO:0000256" key="1">
    <source>
        <dbReference type="SAM" id="Coils"/>
    </source>
</evidence>
<evidence type="ECO:0000313" key="3">
    <source>
        <dbReference type="EMBL" id="TMO68830.1"/>
    </source>
</evidence>
<gene>
    <name evidence="3" type="ORF">CWC19_07905</name>
</gene>
<keyword evidence="3" id="KW-0378">Hydrolase</keyword>
<comment type="caution">
    <text evidence="3">The sequence shown here is derived from an EMBL/GenBank/DDBJ whole genome shotgun (WGS) entry which is preliminary data.</text>
</comment>
<evidence type="ECO:0000313" key="4">
    <source>
        <dbReference type="Proteomes" id="UP000307217"/>
    </source>
</evidence>
<organism evidence="3 4">
    <name type="scientific">Pseudoalteromonas aurantia</name>
    <dbReference type="NCBI Taxonomy" id="43654"/>
    <lineage>
        <taxon>Bacteria</taxon>
        <taxon>Pseudomonadati</taxon>
        <taxon>Pseudomonadota</taxon>
        <taxon>Gammaproteobacteria</taxon>
        <taxon>Alteromonadales</taxon>
        <taxon>Pseudoalteromonadaceae</taxon>
        <taxon>Pseudoalteromonas</taxon>
    </lineage>
</organism>
<feature type="coiled-coil region" evidence="1">
    <location>
        <begin position="624"/>
        <end position="686"/>
    </location>
</feature>
<dbReference type="OrthoDB" id="9795626at2"/>
<feature type="coiled-coil region" evidence="1">
    <location>
        <begin position="230"/>
        <end position="257"/>
    </location>
</feature>
<dbReference type="Proteomes" id="UP000307217">
    <property type="component" value="Unassembled WGS sequence"/>
</dbReference>
<dbReference type="EMBL" id="PNBX01000029">
    <property type="protein sequence ID" value="TMO68830.1"/>
    <property type="molecule type" value="Genomic_DNA"/>
</dbReference>
<reference evidence="3 4" key="1">
    <citation type="submission" date="2018-01" db="EMBL/GenBank/DDBJ databases">
        <authorList>
            <person name="Paulsen S."/>
            <person name="Gram L.K."/>
        </authorList>
    </citation>
    <scope>NUCLEOTIDE SEQUENCE [LARGE SCALE GENOMIC DNA]</scope>
    <source>
        <strain evidence="3 4">S3790</strain>
    </source>
</reference>
<accession>A0A5S3VAE9</accession>
<keyword evidence="3" id="KW-0540">Nuclease</keyword>
<dbReference type="Gene3D" id="3.40.50.300">
    <property type="entry name" value="P-loop containing nucleotide triphosphate hydrolases"/>
    <property type="match status" value="2"/>
</dbReference>
<protein>
    <submittedName>
        <fullName evidence="3">Exonuclease SbcD</fullName>
    </submittedName>
</protein>
<dbReference type="PANTHER" id="PTHR32114">
    <property type="entry name" value="ABC TRANSPORTER ABCH.3"/>
    <property type="match status" value="1"/>
</dbReference>
<feature type="coiled-coil region" evidence="1">
    <location>
        <begin position="893"/>
        <end position="927"/>
    </location>
</feature>
<dbReference type="InterPro" id="IPR027417">
    <property type="entry name" value="P-loop_NTPase"/>
</dbReference>
<name>A0A5S3VAE9_9GAMM</name>
<feature type="coiled-coil region" evidence="1">
    <location>
        <begin position="447"/>
        <end position="576"/>
    </location>
</feature>